<dbReference type="Proteomes" id="UP001341840">
    <property type="component" value="Unassembled WGS sequence"/>
</dbReference>
<comment type="caution">
    <text evidence="1">The sequence shown here is derived from an EMBL/GenBank/DDBJ whole genome shotgun (WGS) entry which is preliminary data.</text>
</comment>
<gene>
    <name evidence="1" type="ORF">PIB30_082969</name>
</gene>
<accession>A0ABU6TRM3</accession>
<evidence type="ECO:0000313" key="1">
    <source>
        <dbReference type="EMBL" id="MED6151485.1"/>
    </source>
</evidence>
<feature type="non-terminal residue" evidence="1">
    <location>
        <position position="1"/>
    </location>
</feature>
<protein>
    <submittedName>
        <fullName evidence="1">Uncharacterized protein</fullName>
    </submittedName>
</protein>
<proteinExistence type="predicted"/>
<sequence>VDSIPHSCGALSHWVRLLAAITSRRGGSIPLFHHAAQTGSFLFFLTLQIVESELELVAMVGGEIEKQQKQWKEKKLLQIKREILE</sequence>
<evidence type="ECO:0000313" key="2">
    <source>
        <dbReference type="Proteomes" id="UP001341840"/>
    </source>
</evidence>
<dbReference type="EMBL" id="JASCZI010091916">
    <property type="protein sequence ID" value="MED6151485.1"/>
    <property type="molecule type" value="Genomic_DNA"/>
</dbReference>
<keyword evidence="2" id="KW-1185">Reference proteome</keyword>
<reference evidence="1 2" key="1">
    <citation type="journal article" date="2023" name="Plants (Basel)">
        <title>Bridging the Gap: Combining Genomics and Transcriptomics Approaches to Understand Stylosanthes scabra, an Orphan Legume from the Brazilian Caatinga.</title>
        <authorList>
            <person name="Ferreira-Neto J.R.C."/>
            <person name="da Silva M.D."/>
            <person name="Binneck E."/>
            <person name="de Melo N.F."/>
            <person name="da Silva R.H."/>
            <person name="de Melo A.L.T.M."/>
            <person name="Pandolfi V."/>
            <person name="Bustamante F.O."/>
            <person name="Brasileiro-Vidal A.C."/>
            <person name="Benko-Iseppon A.M."/>
        </authorList>
    </citation>
    <scope>NUCLEOTIDE SEQUENCE [LARGE SCALE GENOMIC DNA]</scope>
    <source>
        <tissue evidence="1">Leaves</tissue>
    </source>
</reference>
<name>A0ABU6TRM3_9FABA</name>
<organism evidence="1 2">
    <name type="scientific">Stylosanthes scabra</name>
    <dbReference type="NCBI Taxonomy" id="79078"/>
    <lineage>
        <taxon>Eukaryota</taxon>
        <taxon>Viridiplantae</taxon>
        <taxon>Streptophyta</taxon>
        <taxon>Embryophyta</taxon>
        <taxon>Tracheophyta</taxon>
        <taxon>Spermatophyta</taxon>
        <taxon>Magnoliopsida</taxon>
        <taxon>eudicotyledons</taxon>
        <taxon>Gunneridae</taxon>
        <taxon>Pentapetalae</taxon>
        <taxon>rosids</taxon>
        <taxon>fabids</taxon>
        <taxon>Fabales</taxon>
        <taxon>Fabaceae</taxon>
        <taxon>Papilionoideae</taxon>
        <taxon>50 kb inversion clade</taxon>
        <taxon>dalbergioids sensu lato</taxon>
        <taxon>Dalbergieae</taxon>
        <taxon>Pterocarpus clade</taxon>
        <taxon>Stylosanthes</taxon>
    </lineage>
</organism>